<comment type="caution">
    <text evidence="2">The sequence shown here is derived from an EMBL/GenBank/DDBJ whole genome shotgun (WGS) entry which is preliminary data.</text>
</comment>
<feature type="compositionally biased region" description="Low complexity" evidence="1">
    <location>
        <begin position="491"/>
        <end position="501"/>
    </location>
</feature>
<gene>
    <name evidence="2" type="ORF">MKZ38_006670</name>
</gene>
<reference evidence="2" key="1">
    <citation type="submission" date="2022-07" db="EMBL/GenBank/DDBJ databases">
        <title>Draft genome sequence of Zalerion maritima ATCC 34329, a (micro)plastics degrading marine fungus.</title>
        <authorList>
            <person name="Paco A."/>
            <person name="Goncalves M.F.M."/>
            <person name="Rocha-Santos T.A.P."/>
            <person name="Alves A."/>
        </authorList>
    </citation>
    <scope>NUCLEOTIDE SEQUENCE</scope>
    <source>
        <strain evidence="2">ATCC 34329</strain>
    </source>
</reference>
<dbReference type="AlphaFoldDB" id="A0AAD5WWS7"/>
<feature type="region of interest" description="Disordered" evidence="1">
    <location>
        <begin position="222"/>
        <end position="398"/>
    </location>
</feature>
<dbReference type="Proteomes" id="UP001201980">
    <property type="component" value="Unassembled WGS sequence"/>
</dbReference>
<feature type="region of interest" description="Disordered" evidence="1">
    <location>
        <begin position="1"/>
        <end position="22"/>
    </location>
</feature>
<feature type="compositionally biased region" description="Basic and acidic residues" evidence="1">
    <location>
        <begin position="714"/>
        <end position="723"/>
    </location>
</feature>
<feature type="region of interest" description="Disordered" evidence="1">
    <location>
        <begin position="453"/>
        <end position="523"/>
    </location>
</feature>
<feature type="compositionally biased region" description="Low complexity" evidence="1">
    <location>
        <begin position="581"/>
        <end position="592"/>
    </location>
</feature>
<feature type="region of interest" description="Disordered" evidence="1">
    <location>
        <begin position="544"/>
        <end position="662"/>
    </location>
</feature>
<feature type="compositionally biased region" description="Basic and acidic residues" evidence="1">
    <location>
        <begin position="260"/>
        <end position="291"/>
    </location>
</feature>
<sequence>MAKLKRPSFRTRRPKKAASTAIVTAASQLADSRDTRIEAEDAEYEAVYKDFRNDELKHVLDEIDPGRRERFPKLTKVSRNTLPGRHPKRIYTFFMRFRYKVEQKHDIVKAFCGVIDPPRAWITIEFRFDAEGQKLDRRITLPDDFTRWQNTTRNTCRKLEENFVGTARVLAGKPRQKPAEPRHRLMIKIKDRVRKMGWMPKSTRNLDKKSKRMFDLHPAIPEEVEQPWRAPADRTRSASRPELPTVAGPSVEPPIPSYDLDSHPLRKKTMERQKDKEDLIKGKGKGVDRPVDYSFTPSLSNRGHGGNKQAPPNDRNLLGPPASHPVLQGKELETGRPLSAVSASSRRIREHCERERKEGNHYVDDTTVRLTQKEHEKKRSRAKTAGRISRPPLQIPPRSTLAEIFRPGRDNGGQEMQTLANRGRCYTENDAQVGPLLRLAPLQKHNFRKWGLTRGDQALRSPEQHDPPTTETAADTLKSWAQLGKESEPARSVSSLESSGGRSKRSDPVDVVGNSRYQKESARYGYISERATGFWASSSKFIRDRISGNPEPKAAGGTDGDKSNTDTANVGGALGNGGGAASPCSRRPSSPSTLERPNTLKRNLPGVPGMPATWAKKPPEQANPEVTTEPQHQQNSSRQLPALHHKDNSSTEPRPLSNKTQVLWDAATVSSRYSQESYPCRERPIGLTREEAKKMAIEYHENGSGKILFAEEGLNHQLEEKPGPNDGSGYGPRVGEQEAEEKEAHDGLGTGARQRERDSPCLSSDGDHDKPFQGARSRWKGKKGPAPEK</sequence>
<evidence type="ECO:0000256" key="1">
    <source>
        <dbReference type="SAM" id="MobiDB-lite"/>
    </source>
</evidence>
<feature type="region of interest" description="Disordered" evidence="1">
    <location>
        <begin position="714"/>
        <end position="789"/>
    </location>
</feature>
<name>A0AAD5WWS7_9PEZI</name>
<protein>
    <submittedName>
        <fullName evidence="2">Uncharacterized protein</fullName>
    </submittedName>
</protein>
<organism evidence="2 3">
    <name type="scientific">Zalerion maritima</name>
    <dbReference type="NCBI Taxonomy" id="339359"/>
    <lineage>
        <taxon>Eukaryota</taxon>
        <taxon>Fungi</taxon>
        <taxon>Dikarya</taxon>
        <taxon>Ascomycota</taxon>
        <taxon>Pezizomycotina</taxon>
        <taxon>Sordariomycetes</taxon>
        <taxon>Lulworthiomycetidae</taxon>
        <taxon>Lulworthiales</taxon>
        <taxon>Lulworthiaceae</taxon>
        <taxon>Zalerion</taxon>
    </lineage>
</organism>
<feature type="compositionally biased region" description="Polar residues" evidence="1">
    <location>
        <begin position="624"/>
        <end position="639"/>
    </location>
</feature>
<feature type="compositionally biased region" description="Basic and acidic residues" evidence="1">
    <location>
        <begin position="753"/>
        <end position="771"/>
    </location>
</feature>
<feature type="compositionally biased region" description="Basic and acidic residues" evidence="1">
    <location>
        <begin position="350"/>
        <end position="377"/>
    </location>
</feature>
<proteinExistence type="predicted"/>
<keyword evidence="3" id="KW-1185">Reference proteome</keyword>
<feature type="compositionally biased region" description="Basic residues" evidence="1">
    <location>
        <begin position="1"/>
        <end position="16"/>
    </location>
</feature>
<accession>A0AAD5WWS7</accession>
<evidence type="ECO:0000313" key="2">
    <source>
        <dbReference type="EMBL" id="KAJ2905014.1"/>
    </source>
</evidence>
<evidence type="ECO:0000313" key="3">
    <source>
        <dbReference type="Proteomes" id="UP001201980"/>
    </source>
</evidence>
<dbReference type="EMBL" id="JAKWBI020000040">
    <property type="protein sequence ID" value="KAJ2905014.1"/>
    <property type="molecule type" value="Genomic_DNA"/>
</dbReference>